<organism evidence="1 2">
    <name type="scientific">Brevibacillus ruminantium</name>
    <dbReference type="NCBI Taxonomy" id="2950604"/>
    <lineage>
        <taxon>Bacteria</taxon>
        <taxon>Bacillati</taxon>
        <taxon>Bacillota</taxon>
        <taxon>Bacilli</taxon>
        <taxon>Bacillales</taxon>
        <taxon>Paenibacillaceae</taxon>
        <taxon>Brevibacillus</taxon>
    </lineage>
</organism>
<keyword evidence="2" id="KW-1185">Reference proteome</keyword>
<gene>
    <name evidence="1" type="ORF">NDK47_02850</name>
</gene>
<proteinExistence type="predicted"/>
<reference evidence="1" key="1">
    <citation type="submission" date="2022-06" db="EMBL/GenBank/DDBJ databases">
        <title>Genome sequencing of Brevibacillus sp. BB3-R1.</title>
        <authorList>
            <person name="Heo J."/>
            <person name="Lee D."/>
            <person name="Won M."/>
            <person name="Han B.-H."/>
            <person name="Hong S.-B."/>
            <person name="Kwon S.-W."/>
        </authorList>
    </citation>
    <scope>NUCLEOTIDE SEQUENCE</scope>
    <source>
        <strain evidence="1">BB3-R1</strain>
    </source>
</reference>
<dbReference type="Proteomes" id="UP001056500">
    <property type="component" value="Chromosome"/>
</dbReference>
<dbReference type="EMBL" id="CP098755">
    <property type="protein sequence ID" value="USG66288.1"/>
    <property type="molecule type" value="Genomic_DNA"/>
</dbReference>
<dbReference type="RefSeq" id="WP_251873412.1">
    <property type="nucleotide sequence ID" value="NZ_CP098755.1"/>
</dbReference>
<evidence type="ECO:0000313" key="1">
    <source>
        <dbReference type="EMBL" id="USG66288.1"/>
    </source>
</evidence>
<protein>
    <submittedName>
        <fullName evidence="1">Uncharacterized protein</fullName>
    </submittedName>
</protein>
<evidence type="ECO:0000313" key="2">
    <source>
        <dbReference type="Proteomes" id="UP001056500"/>
    </source>
</evidence>
<accession>A0ABY4WGX4</accession>
<name>A0ABY4WGX4_9BACL</name>
<sequence>MWQKRCLDCQKRSYSSQEWYEWLCPYCGKNLTLLRATPASVHFVPIRLVPPCPQHPSGEKAPEGKRISL</sequence>